<feature type="compositionally biased region" description="Polar residues" evidence="1">
    <location>
        <begin position="351"/>
        <end position="367"/>
    </location>
</feature>
<dbReference type="Gene3D" id="3.40.50.300">
    <property type="entry name" value="P-loop containing nucleotide triphosphate hydrolases"/>
    <property type="match status" value="1"/>
</dbReference>
<feature type="compositionally biased region" description="Basic and acidic residues" evidence="1">
    <location>
        <begin position="1160"/>
        <end position="1180"/>
    </location>
</feature>
<feature type="compositionally biased region" description="Basic and acidic residues" evidence="1">
    <location>
        <begin position="603"/>
        <end position="616"/>
    </location>
</feature>
<feature type="compositionally biased region" description="Low complexity" evidence="1">
    <location>
        <begin position="326"/>
        <end position="350"/>
    </location>
</feature>
<dbReference type="AlphaFoldDB" id="A0A2P6P010"/>
<evidence type="ECO:0000313" key="3">
    <source>
        <dbReference type="Proteomes" id="UP000241769"/>
    </source>
</evidence>
<dbReference type="GO" id="GO:0005634">
    <property type="term" value="C:nucleus"/>
    <property type="evidence" value="ECO:0007669"/>
    <property type="project" value="TreeGrafter"/>
</dbReference>
<dbReference type="GO" id="GO:0005829">
    <property type="term" value="C:cytosol"/>
    <property type="evidence" value="ECO:0007669"/>
    <property type="project" value="TreeGrafter"/>
</dbReference>
<gene>
    <name evidence="2" type="ORF">PROFUN_00773</name>
</gene>
<dbReference type="SUPFAM" id="SSF52540">
    <property type="entry name" value="P-loop containing nucleoside triphosphate hydrolases"/>
    <property type="match status" value="1"/>
</dbReference>
<comment type="caution">
    <text evidence="2">The sequence shown here is derived from an EMBL/GenBank/DDBJ whole genome shotgun (WGS) entry which is preliminary data.</text>
</comment>
<feature type="compositionally biased region" description="Basic and acidic residues" evidence="1">
    <location>
        <begin position="751"/>
        <end position="795"/>
    </location>
</feature>
<keyword evidence="3" id="KW-1185">Reference proteome</keyword>
<dbReference type="Proteomes" id="UP000241769">
    <property type="component" value="Unassembled WGS sequence"/>
</dbReference>
<feature type="compositionally biased region" description="Basic and acidic residues" evidence="1">
    <location>
        <begin position="1188"/>
        <end position="1200"/>
    </location>
</feature>
<name>A0A2P6P010_9EUKA</name>
<sequence length="1206" mass="138053">MGILRGRNLLWQLPEHLIGVEDSHHLNIATDKCSTGTEDELQSSHTTALKQTSSFDFMKEDANERIPPYTKIIKLVDTRGSNLQFRPMDRAKDTSLKVSIHGHRGTGKTCLWRRFQELPFVENYSPTLETQSCSITWSYKGDTSSHLLFIYSYLASDDLVQVDIMDVSEKGKEAESHQAEIEGMDVNAIIIMIDPTKPFTFQYARVLLDKIPSHIDILVLSNFRDMAEKRVVSEGDIREWVNTINGSEKRSTKNVHFLETSMNNRYGTKTIASFLNLPYVRLQRAMIEEQLVRNAEEMSSVETELSLLSREQNYEFYLKWLEQTNRNRGSRPSVSSNSLSLSSNRPSTSNAPSTEKSTPGNLSQSGRTLTLSQPASTTQTTPTNPLSSSGRALPEVKKEEEKKEEKKVEPPKAVWNPPTPPSSVAPPPKKGFFQRLFSKDTLDLEAETRAAKARIAEEEAKKTQDSLKQLAALKKGGSQNLDEFAPVEESLPDGFLDDTDDFYNSGKGYDDEEEEFNSLVTKEIDEVEDFSITRKVLPKKENKPNKKESENRAPVKAATTAPSNSKSTTQKEEKKAPTKKEETIPPLKKEETITKKQQVSVAVKEEKRVEQKKEEEAALDDFAPDDAGALDFDDEEEKKEDAPKEKMTFGSDSDDEVNPLVAGDSDDDEPKVIATQPTKGKKEEEKKKEDEKRKEEEERAKKAIEEQKRKDKEKREQMQRQREEERKKKKKEEEEKKKKEEEKKKKKEERKKKEEEERRIEEERRVEEERRIEEEERMKENELNEGMKEEKKEELREEAEEETVQKEEQEEKEEEKKRDVEEETEKEVEKEKTREVKTEERDENGGVTDEDEPVRFEELMSGGEEENTQKYTSEFDINFHYPIKDAKGSPVVKLQEEEREPEIFSDYNPEEDGDISGFLSETKYSSKEETEPPRETKKKPEKKKSVWGDSETDEEENPYVNREGWDDSEEEKEEKRETNDSEEEGKGGYDDMSGTEEKTRGGYDDMSGTEEKGRGYADVSEVEKEGKEEEDGWGVQTQGGEEDYEGFDSPSNYNALRDSDFQASFNYEDGESYEKEFTSFDSTVVDEEDGWGTQVTSPTFEALDSFGEPSTSSKKSTTVKKKGNNLPSVSVKKAAKPLKLDPSLAAFLEDDEPSEKKKKSTGEKKRSTGEKTKSKREKTSSETTRTSTRTEKPKAAEPVKKSVFYL</sequence>
<reference evidence="2 3" key="1">
    <citation type="journal article" date="2018" name="Genome Biol. Evol.">
        <title>Multiple Roots of Fruiting Body Formation in Amoebozoa.</title>
        <authorList>
            <person name="Hillmann F."/>
            <person name="Forbes G."/>
            <person name="Novohradska S."/>
            <person name="Ferling I."/>
            <person name="Riege K."/>
            <person name="Groth M."/>
            <person name="Westermann M."/>
            <person name="Marz M."/>
            <person name="Spaller T."/>
            <person name="Winckler T."/>
            <person name="Schaap P."/>
            <person name="Glockner G."/>
        </authorList>
    </citation>
    <scope>NUCLEOTIDE SEQUENCE [LARGE SCALE GENOMIC DNA]</scope>
    <source>
        <strain evidence="2 3">Jena</strain>
    </source>
</reference>
<feature type="compositionally biased region" description="Basic and acidic residues" evidence="1">
    <location>
        <begin position="394"/>
        <end position="410"/>
    </location>
</feature>
<feature type="compositionally biased region" description="Basic and acidic residues" evidence="1">
    <location>
        <begin position="924"/>
        <end position="935"/>
    </location>
</feature>
<evidence type="ECO:0000256" key="1">
    <source>
        <dbReference type="SAM" id="MobiDB-lite"/>
    </source>
</evidence>
<feature type="compositionally biased region" description="Basic and acidic residues" evidence="1">
    <location>
        <begin position="538"/>
        <end position="553"/>
    </location>
</feature>
<feature type="compositionally biased region" description="Basic and acidic residues" evidence="1">
    <location>
        <begin position="827"/>
        <end position="844"/>
    </location>
</feature>
<feature type="region of interest" description="Disordered" evidence="1">
    <location>
        <begin position="326"/>
        <end position="431"/>
    </location>
</feature>
<dbReference type="InterPro" id="IPR001806">
    <property type="entry name" value="Small_GTPase"/>
</dbReference>
<feature type="region of interest" description="Disordered" evidence="1">
    <location>
        <begin position="531"/>
        <end position="1055"/>
    </location>
</feature>
<feature type="compositionally biased region" description="Low complexity" evidence="1">
    <location>
        <begin position="368"/>
        <end position="389"/>
    </location>
</feature>
<feature type="compositionally biased region" description="Basic and acidic residues" evidence="1">
    <location>
        <begin position="680"/>
        <end position="743"/>
    </location>
</feature>
<evidence type="ECO:0000313" key="2">
    <source>
        <dbReference type="EMBL" id="PRP89509.1"/>
    </source>
</evidence>
<dbReference type="SMART" id="SM00175">
    <property type="entry name" value="RAB"/>
    <property type="match status" value="1"/>
</dbReference>
<dbReference type="InterPro" id="IPR027417">
    <property type="entry name" value="P-loop_NTPase"/>
</dbReference>
<organism evidence="2 3">
    <name type="scientific">Planoprotostelium fungivorum</name>
    <dbReference type="NCBI Taxonomy" id="1890364"/>
    <lineage>
        <taxon>Eukaryota</taxon>
        <taxon>Amoebozoa</taxon>
        <taxon>Evosea</taxon>
        <taxon>Variosea</taxon>
        <taxon>Cavosteliida</taxon>
        <taxon>Cavosteliaceae</taxon>
        <taxon>Planoprotostelium</taxon>
    </lineage>
</organism>
<dbReference type="STRING" id="1890364.A0A2P6P010"/>
<protein>
    <submittedName>
        <fullName evidence="2">Uncharacterized protein</fullName>
    </submittedName>
</protein>
<proteinExistence type="predicted"/>
<feature type="compositionally biased region" description="Basic and acidic residues" evidence="1">
    <location>
        <begin position="569"/>
        <end position="594"/>
    </location>
</feature>
<feature type="region of interest" description="Disordered" evidence="1">
    <location>
        <begin position="1084"/>
        <end position="1206"/>
    </location>
</feature>
<accession>A0A2P6P010</accession>
<feature type="compositionally biased region" description="Basic and acidic residues" evidence="1">
    <location>
        <begin position="973"/>
        <end position="1027"/>
    </location>
</feature>
<dbReference type="EMBL" id="MDYQ01000002">
    <property type="protein sequence ID" value="PRP89509.1"/>
    <property type="molecule type" value="Genomic_DNA"/>
</dbReference>
<dbReference type="InterPro" id="IPR040385">
    <property type="entry name" value="RABL6"/>
</dbReference>
<dbReference type="GO" id="GO:0005525">
    <property type="term" value="F:GTP binding"/>
    <property type="evidence" value="ECO:0007669"/>
    <property type="project" value="InterPro"/>
</dbReference>
<dbReference type="GO" id="GO:0003924">
    <property type="term" value="F:GTPase activity"/>
    <property type="evidence" value="ECO:0007669"/>
    <property type="project" value="InterPro"/>
</dbReference>
<dbReference type="PANTHER" id="PTHR14932:SF1">
    <property type="entry name" value="RAB-LIKE PROTEIN 6"/>
    <property type="match status" value="1"/>
</dbReference>
<feature type="compositionally biased region" description="Pro residues" evidence="1">
    <location>
        <begin position="417"/>
        <end position="429"/>
    </location>
</feature>
<dbReference type="Pfam" id="PF00071">
    <property type="entry name" value="Ras"/>
    <property type="match status" value="1"/>
</dbReference>
<dbReference type="OrthoDB" id="207081at2759"/>
<dbReference type="PANTHER" id="PTHR14932">
    <property type="entry name" value="RAS GTPASE-RELATED"/>
    <property type="match status" value="1"/>
</dbReference>
<dbReference type="InParanoid" id="A0A2P6P010"/>
<feature type="region of interest" description="Disordered" evidence="1">
    <location>
        <begin position="481"/>
        <end position="515"/>
    </location>
</feature>
<feature type="compositionally biased region" description="Basic and acidic residues" evidence="1">
    <location>
        <begin position="803"/>
        <end position="820"/>
    </location>
</feature>